<protein>
    <submittedName>
        <fullName evidence="4">Uncharacterized protein</fullName>
    </submittedName>
</protein>
<keyword evidence="3" id="KW-0732">Signal</keyword>
<dbReference type="InterPro" id="IPR004947">
    <property type="entry name" value="DNase_II"/>
</dbReference>
<comment type="similarity">
    <text evidence="1">Belongs to the DNase II family.</text>
</comment>
<dbReference type="GO" id="GO:0004531">
    <property type="term" value="F:deoxyribonuclease II activity"/>
    <property type="evidence" value="ECO:0007669"/>
    <property type="project" value="InterPro"/>
</dbReference>
<dbReference type="Pfam" id="PF03265">
    <property type="entry name" value="DNase_II"/>
    <property type="match status" value="2"/>
</dbReference>
<sequence length="316" mass="35192">MTRLAKLIVFLGSLRYIQGSASCKSSDGKEVDWFIIYKVPKLTSPNKTSGTEFFYMDTASPSFSFSQKDITKSIENPLYETLKALYDQSPDIVTYAMYNDQPPPTVKAADGRHAHSKGVLAFDKTKGFWIVSSVPRFPSPVAKETVFGTTNPYIYDKKNFDIKISNPMNSVHIPIKTFGNVQLEILAKSASFGQDIYDKLISPKLADHLLVRTWRPKLLDTAMVSNVINACFPNKIAFNHGIDHSKWAVTENKHLICIGDINRQETQAKRGGLSLCLTNAGASKEFRELSNRCAANNKNVPPRGICPNPKRAKISP</sequence>
<dbReference type="PANTHER" id="PTHR10858">
    <property type="entry name" value="DEOXYRIBONUCLEASE II"/>
    <property type="match status" value="1"/>
</dbReference>
<keyword evidence="2" id="KW-0378">Hydrolase</keyword>
<evidence type="ECO:0000313" key="5">
    <source>
        <dbReference type="Proteomes" id="UP000005408"/>
    </source>
</evidence>
<evidence type="ECO:0000256" key="1">
    <source>
        <dbReference type="ARBA" id="ARBA00007527"/>
    </source>
</evidence>
<keyword evidence="5" id="KW-1185">Reference proteome</keyword>
<accession>A0A8W8P0H1</accession>
<dbReference type="Proteomes" id="UP000005408">
    <property type="component" value="Unassembled WGS sequence"/>
</dbReference>
<dbReference type="GO" id="GO:0006309">
    <property type="term" value="P:apoptotic DNA fragmentation"/>
    <property type="evidence" value="ECO:0007669"/>
    <property type="project" value="TreeGrafter"/>
</dbReference>
<name>A0A8W8P0H1_MAGGI</name>
<organism evidence="4 5">
    <name type="scientific">Magallana gigas</name>
    <name type="common">Pacific oyster</name>
    <name type="synonym">Crassostrea gigas</name>
    <dbReference type="NCBI Taxonomy" id="29159"/>
    <lineage>
        <taxon>Eukaryota</taxon>
        <taxon>Metazoa</taxon>
        <taxon>Spiralia</taxon>
        <taxon>Lophotrochozoa</taxon>
        <taxon>Mollusca</taxon>
        <taxon>Bivalvia</taxon>
        <taxon>Autobranchia</taxon>
        <taxon>Pteriomorphia</taxon>
        <taxon>Ostreida</taxon>
        <taxon>Ostreoidea</taxon>
        <taxon>Ostreidae</taxon>
        <taxon>Magallana</taxon>
    </lineage>
</organism>
<feature type="signal peptide" evidence="3">
    <location>
        <begin position="1"/>
        <end position="19"/>
    </location>
</feature>
<dbReference type="EnsemblMetazoa" id="G8798.3">
    <property type="protein sequence ID" value="G8798.3:cds"/>
    <property type="gene ID" value="G8798"/>
</dbReference>
<dbReference type="CDD" id="cd09120">
    <property type="entry name" value="PLDc_DNaseII_1"/>
    <property type="match status" value="1"/>
</dbReference>
<evidence type="ECO:0000313" key="4">
    <source>
        <dbReference type="EnsemblMetazoa" id="G8798.3:cds"/>
    </source>
</evidence>
<proteinExistence type="inferred from homology"/>
<feature type="chain" id="PRO_5036443020" evidence="3">
    <location>
        <begin position="20"/>
        <end position="316"/>
    </location>
</feature>
<dbReference type="AlphaFoldDB" id="A0A8W8P0H1"/>
<dbReference type="PANTHER" id="PTHR10858:SF23">
    <property type="entry name" value="DEOXYRIBONUCLEASE II"/>
    <property type="match status" value="1"/>
</dbReference>
<evidence type="ECO:0000256" key="3">
    <source>
        <dbReference type="SAM" id="SignalP"/>
    </source>
</evidence>
<reference evidence="4" key="1">
    <citation type="submission" date="2022-08" db="UniProtKB">
        <authorList>
            <consortium name="EnsemblMetazoa"/>
        </authorList>
    </citation>
    <scope>IDENTIFICATION</scope>
    <source>
        <strain evidence="4">05x7-T-G4-1.051#20</strain>
    </source>
</reference>
<evidence type="ECO:0000256" key="2">
    <source>
        <dbReference type="ARBA" id="ARBA00022801"/>
    </source>
</evidence>